<evidence type="ECO:0000256" key="2">
    <source>
        <dbReference type="SAM" id="SignalP"/>
    </source>
</evidence>
<dbReference type="EMBL" id="CAXLJM020000111">
    <property type="protein sequence ID" value="CAL8136412.1"/>
    <property type="molecule type" value="Genomic_DNA"/>
</dbReference>
<feature type="region of interest" description="Disordered" evidence="1">
    <location>
        <begin position="192"/>
        <end position="243"/>
    </location>
</feature>
<keyword evidence="4" id="KW-1185">Reference proteome</keyword>
<feature type="compositionally biased region" description="Low complexity" evidence="1">
    <location>
        <begin position="196"/>
        <end position="211"/>
    </location>
</feature>
<organism evidence="3 4">
    <name type="scientific">Orchesella dallaii</name>
    <dbReference type="NCBI Taxonomy" id="48710"/>
    <lineage>
        <taxon>Eukaryota</taxon>
        <taxon>Metazoa</taxon>
        <taxon>Ecdysozoa</taxon>
        <taxon>Arthropoda</taxon>
        <taxon>Hexapoda</taxon>
        <taxon>Collembola</taxon>
        <taxon>Entomobryomorpha</taxon>
        <taxon>Entomobryoidea</taxon>
        <taxon>Orchesellidae</taxon>
        <taxon>Orchesellinae</taxon>
        <taxon>Orchesella</taxon>
    </lineage>
</organism>
<proteinExistence type="predicted"/>
<feature type="compositionally biased region" description="Acidic residues" evidence="1">
    <location>
        <begin position="227"/>
        <end position="237"/>
    </location>
</feature>
<evidence type="ECO:0000313" key="3">
    <source>
        <dbReference type="EMBL" id="CAL8136412.1"/>
    </source>
</evidence>
<sequence length="243" mass="27561">MYLRLYILFVICYAALAVSAHHHRDSSEEENFHHVPHRPIPCGGGTINLGQLELERKEKIEECLDIKLVDTIDLLNSSPRRSERRQCSAECTWQAFGLITTEDNAAFLSEDEIQKFSNLFPEKAREPVKTGVEACLNILSHRQETIDHYFRLRRACDENRRLVGCLQGAVMQGCRSSARGDKHVTTTAKPIENDVSTTSTTSTTFSTTTGTNRREKEIKNEKVGGEEDHEDDDEENDINLIKP</sequence>
<feature type="signal peptide" evidence="2">
    <location>
        <begin position="1"/>
        <end position="20"/>
    </location>
</feature>
<accession>A0ABP1RVF0</accession>
<gene>
    <name evidence="3" type="ORF">ODALV1_LOCUS26433</name>
</gene>
<name>A0ABP1RVF0_9HEXA</name>
<dbReference type="Proteomes" id="UP001642540">
    <property type="component" value="Unassembled WGS sequence"/>
</dbReference>
<evidence type="ECO:0000256" key="1">
    <source>
        <dbReference type="SAM" id="MobiDB-lite"/>
    </source>
</evidence>
<evidence type="ECO:0000313" key="4">
    <source>
        <dbReference type="Proteomes" id="UP001642540"/>
    </source>
</evidence>
<reference evidence="3 4" key="1">
    <citation type="submission" date="2024-08" db="EMBL/GenBank/DDBJ databases">
        <authorList>
            <person name="Cucini C."/>
            <person name="Frati F."/>
        </authorList>
    </citation>
    <scope>NUCLEOTIDE SEQUENCE [LARGE SCALE GENOMIC DNA]</scope>
</reference>
<feature type="chain" id="PRO_5046295730" evidence="2">
    <location>
        <begin position="21"/>
        <end position="243"/>
    </location>
</feature>
<keyword evidence="2" id="KW-0732">Signal</keyword>
<feature type="compositionally biased region" description="Basic and acidic residues" evidence="1">
    <location>
        <begin position="212"/>
        <end position="226"/>
    </location>
</feature>
<comment type="caution">
    <text evidence="3">The sequence shown here is derived from an EMBL/GenBank/DDBJ whole genome shotgun (WGS) entry which is preliminary data.</text>
</comment>
<protein>
    <submittedName>
        <fullName evidence="3">Uncharacterized protein</fullName>
    </submittedName>
</protein>